<evidence type="ECO:0000313" key="9">
    <source>
        <dbReference type="EMBL" id="MFH6768572.1"/>
    </source>
</evidence>
<evidence type="ECO:0000256" key="3">
    <source>
        <dbReference type="ARBA" id="ARBA00022670"/>
    </source>
</evidence>
<feature type="transmembrane region" description="Helical" evidence="8">
    <location>
        <begin position="105"/>
        <end position="126"/>
    </location>
</feature>
<dbReference type="Proteomes" id="UP001610104">
    <property type="component" value="Unassembled WGS sequence"/>
</dbReference>
<protein>
    <recommendedName>
        <fullName evidence="11">Exosortase/archaeosortase family protein</fullName>
    </recommendedName>
</protein>
<keyword evidence="7 8" id="KW-0472">Membrane</keyword>
<feature type="transmembrane region" description="Helical" evidence="8">
    <location>
        <begin position="21"/>
        <end position="42"/>
    </location>
</feature>
<feature type="transmembrane region" description="Helical" evidence="8">
    <location>
        <begin position="133"/>
        <end position="156"/>
    </location>
</feature>
<proteinExistence type="predicted"/>
<accession>A0ABW7MSB7</accession>
<keyword evidence="10" id="KW-1185">Reference proteome</keyword>
<dbReference type="RefSeq" id="WP_395437824.1">
    <property type="nucleotide sequence ID" value="NZ_JBAWKC010000002.1"/>
</dbReference>
<keyword evidence="2" id="KW-1003">Cell membrane</keyword>
<keyword evidence="4 8" id="KW-0812">Transmembrane</keyword>
<keyword evidence="6 8" id="KW-1133">Transmembrane helix</keyword>
<gene>
    <name evidence="9" type="ORF">V8G56_07485</name>
</gene>
<organism evidence="9 10">
    <name type="scientific">Gaetbulibacter aquiaggeris</name>
    <dbReference type="NCBI Taxonomy" id="1735373"/>
    <lineage>
        <taxon>Bacteria</taxon>
        <taxon>Pseudomonadati</taxon>
        <taxon>Bacteroidota</taxon>
        <taxon>Flavobacteriia</taxon>
        <taxon>Flavobacteriales</taxon>
        <taxon>Flavobacteriaceae</taxon>
        <taxon>Gaetbulibacter</taxon>
    </lineage>
</organism>
<evidence type="ECO:0000256" key="2">
    <source>
        <dbReference type="ARBA" id="ARBA00022475"/>
    </source>
</evidence>
<dbReference type="NCBIfam" id="TIGR04178">
    <property type="entry name" value="exo_archaeo"/>
    <property type="match status" value="1"/>
</dbReference>
<comment type="subcellular location">
    <subcellularLocation>
        <location evidence="1">Cell membrane</location>
        <topology evidence="1">Multi-pass membrane protein</topology>
    </subcellularLocation>
</comment>
<feature type="transmembrane region" description="Helical" evidence="8">
    <location>
        <begin position="168"/>
        <end position="186"/>
    </location>
</feature>
<dbReference type="EMBL" id="JBAWKC010000002">
    <property type="protein sequence ID" value="MFH6768572.1"/>
    <property type="molecule type" value="Genomic_DNA"/>
</dbReference>
<keyword evidence="5" id="KW-0378">Hydrolase</keyword>
<sequence>MTTRMGLFSSLKKDIPLPIRLFLGKALLFFIAWKVIYGVFLLDSNTIDNVLTNHVGTSSVYVLNNLTPMSGFIAKEEIYSEVLAGETEEHLSSAIYHNGYKVLDIAQACNGLELLVLYIGFIVCMPSNIKRKLLYIGIGVLLLDSVNILRCVGLIYLREYFHAYFEFAHHYIFKIMIYTATFLIWVRFSRKIQLKNESLQVG</sequence>
<evidence type="ECO:0000256" key="8">
    <source>
        <dbReference type="SAM" id="Phobius"/>
    </source>
</evidence>
<evidence type="ECO:0000256" key="7">
    <source>
        <dbReference type="ARBA" id="ARBA00023136"/>
    </source>
</evidence>
<reference evidence="9 10" key="1">
    <citation type="submission" date="2024-02" db="EMBL/GenBank/DDBJ databases">
        <title>A Gaetbulibacter species isolated from tidal flats and genomic insights of their niches.</title>
        <authorList>
            <person name="Ye Y."/>
        </authorList>
    </citation>
    <scope>NUCLEOTIDE SEQUENCE [LARGE SCALE GENOMIC DNA]</scope>
    <source>
        <strain evidence="9 10">KEM-8</strain>
    </source>
</reference>
<evidence type="ECO:0000256" key="6">
    <source>
        <dbReference type="ARBA" id="ARBA00022989"/>
    </source>
</evidence>
<keyword evidence="3" id="KW-0645">Protease</keyword>
<evidence type="ECO:0000313" key="10">
    <source>
        <dbReference type="Proteomes" id="UP001610104"/>
    </source>
</evidence>
<comment type="caution">
    <text evidence="9">The sequence shown here is derived from an EMBL/GenBank/DDBJ whole genome shotgun (WGS) entry which is preliminary data.</text>
</comment>
<dbReference type="InterPro" id="IPR026392">
    <property type="entry name" value="Exo/Archaeosortase_dom"/>
</dbReference>
<evidence type="ECO:0008006" key="11">
    <source>
        <dbReference type="Google" id="ProtNLM"/>
    </source>
</evidence>
<evidence type="ECO:0000256" key="4">
    <source>
        <dbReference type="ARBA" id="ARBA00022692"/>
    </source>
</evidence>
<name>A0ABW7MSB7_9FLAO</name>
<dbReference type="InterPro" id="IPR019127">
    <property type="entry name" value="Exosortase"/>
</dbReference>
<dbReference type="Pfam" id="PF09721">
    <property type="entry name" value="Exosortase_EpsH"/>
    <property type="match status" value="1"/>
</dbReference>
<evidence type="ECO:0000256" key="5">
    <source>
        <dbReference type="ARBA" id="ARBA00022801"/>
    </source>
</evidence>
<evidence type="ECO:0000256" key="1">
    <source>
        <dbReference type="ARBA" id="ARBA00004651"/>
    </source>
</evidence>